<feature type="domain" description="Phosphodiester glycosidase" evidence="2">
    <location>
        <begin position="234"/>
        <end position="385"/>
    </location>
</feature>
<keyword evidence="1" id="KW-0732">Signal</keyword>
<dbReference type="PANTHER" id="PTHR40446">
    <property type="entry name" value="N-ACETYLGLUCOSAMINE-1-PHOSPHODIESTER ALPHA-N-ACETYLGLUCOSAMINIDASE"/>
    <property type="match status" value="1"/>
</dbReference>
<evidence type="ECO:0000259" key="3">
    <source>
        <dbReference type="Pfam" id="PF18962"/>
    </source>
</evidence>
<dbReference type="EMBL" id="AGXS01000011">
    <property type="protein sequence ID" value="EIY53535.1"/>
    <property type="molecule type" value="Genomic_DNA"/>
</dbReference>
<evidence type="ECO:0008006" key="6">
    <source>
        <dbReference type="Google" id="ProtNLM"/>
    </source>
</evidence>
<dbReference type="Gene3D" id="2.60.40.1080">
    <property type="match status" value="1"/>
</dbReference>
<dbReference type="AlphaFoldDB" id="I8XRJ6"/>
<dbReference type="STRING" id="997884.HMPREF1068_00705"/>
<dbReference type="RefSeq" id="WP_007483633.1">
    <property type="nucleotide sequence ID" value="NZ_JH724314.1"/>
</dbReference>
<dbReference type="eggNOG" id="COG4632">
    <property type="taxonomic scope" value="Bacteria"/>
</dbReference>
<keyword evidence="5" id="KW-1185">Reference proteome</keyword>
<evidence type="ECO:0000256" key="1">
    <source>
        <dbReference type="SAM" id="SignalP"/>
    </source>
</evidence>
<dbReference type="PATRIC" id="fig|997884.3.peg.714"/>
<evidence type="ECO:0000313" key="4">
    <source>
        <dbReference type="EMBL" id="EIY53535.1"/>
    </source>
</evidence>
<gene>
    <name evidence="4" type="ORF">HMPREF1068_00705</name>
</gene>
<accession>I8XRJ6</accession>
<dbReference type="PANTHER" id="PTHR40446:SF2">
    <property type="entry name" value="N-ACETYLGLUCOSAMINE-1-PHOSPHODIESTER ALPHA-N-ACETYLGLUCOSAMINIDASE"/>
    <property type="match status" value="1"/>
</dbReference>
<evidence type="ECO:0000313" key="5">
    <source>
        <dbReference type="Proteomes" id="UP000003089"/>
    </source>
</evidence>
<dbReference type="Proteomes" id="UP000003089">
    <property type="component" value="Unassembled WGS sequence"/>
</dbReference>
<dbReference type="Pfam" id="PF09992">
    <property type="entry name" value="NAGPA"/>
    <property type="match status" value="1"/>
</dbReference>
<dbReference type="InterPro" id="IPR026444">
    <property type="entry name" value="Secre_tail"/>
</dbReference>
<proteinExistence type="predicted"/>
<evidence type="ECO:0000259" key="2">
    <source>
        <dbReference type="Pfam" id="PF09992"/>
    </source>
</evidence>
<dbReference type="HOGENOM" id="CLU_018475_0_0_10"/>
<dbReference type="NCBIfam" id="TIGR04183">
    <property type="entry name" value="Por_Secre_tail"/>
    <property type="match status" value="1"/>
</dbReference>
<feature type="domain" description="Secretion system C-terminal sorting" evidence="3">
    <location>
        <begin position="735"/>
        <end position="810"/>
    </location>
</feature>
<protein>
    <recommendedName>
        <fullName evidence="6">Por secretion system C-terminal sorting domain-containing protein</fullName>
    </recommendedName>
</protein>
<name>I8XRJ6_9BACE</name>
<organism evidence="4 5">
    <name type="scientific">Bacteroides nordii CL02T12C05</name>
    <dbReference type="NCBI Taxonomy" id="997884"/>
    <lineage>
        <taxon>Bacteria</taxon>
        <taxon>Pseudomonadati</taxon>
        <taxon>Bacteroidota</taxon>
        <taxon>Bacteroidia</taxon>
        <taxon>Bacteroidales</taxon>
        <taxon>Bacteroidaceae</taxon>
        <taxon>Bacteroides</taxon>
    </lineage>
</organism>
<sequence>MKKIYILFLLSVFVAIFSYAQNDNEALIGGVTYKVDTLSAMKVGPGSFYTALKYSNGSKHIRAYLLEVDTQNQYIKFESVLGKDSLVTCELTSGMAKRKSREGAVYFAGTNADFFATTGSVGYPIHGCVMENQIGRTPANSPHMAFSGNIPVLDNLVFEGSTCKIGENVLNINNMNTARGENQLILYNTLNGNYTHTNNSGTEVLIELSEDTEWNVNTILKAKVIAKIQNKGNMHMASGQAVLSGHGSAAEFLNKVNENEEIELYLGIRFVSLDKKIKVDAAVGGDRLILHDGVITDNDWAELHPRTAIGYSEDGDKVYFCVVDGRSSVSAGVRTKELGDIIKSAGAFQAMNLDGGGSSAMYIKELGIMNRPSDGNERAVCNGIYAVNTAPEDDQITEIRSTNYSINLPRYGMYTPVFYGYNQYGTLINTDLKGVKLSCEKEMGTIEGNTFIASGTEGGKLTAEYNGAKTTMKVNLTSDITPVLKQENVLTDNNPYLIEVQAMAGETLVPLLPDALDWTVDDSAICSINKGVLTGLTNGVTNVHGKFGEIEVTLKVTVEIPSEKTMPIDKLIDFSNWEIKSSSNISNVSLSSAKLPLDINYTYSSGRAPYIQLLKEYPLYSLPTSLKIILNTGNAAVSSAIAGIKANNTMTYTPWQYVNIPVGEDYVIDLKMEEVLADASDRASYPVYINGLKLMLDNSKHPTGNTKVTIKEFSMNYGNLVVGINQLELISRIHVYPNPVKNGEAYLSLDCDATHSLRMELYTMSGTLVRVSDLGNQSGQVKLPLEGLQPAIYFMKILDGNKQYSAKIIIK</sequence>
<feature type="chain" id="PRO_5003716795" description="Por secretion system C-terminal sorting domain-containing protein" evidence="1">
    <location>
        <begin position="21"/>
        <end position="811"/>
    </location>
</feature>
<comment type="caution">
    <text evidence="4">The sequence shown here is derived from an EMBL/GenBank/DDBJ whole genome shotgun (WGS) entry which is preliminary data.</text>
</comment>
<feature type="signal peptide" evidence="1">
    <location>
        <begin position="1"/>
        <end position="20"/>
    </location>
</feature>
<dbReference type="Pfam" id="PF18962">
    <property type="entry name" value="Por_Secre_tail"/>
    <property type="match status" value="1"/>
</dbReference>
<dbReference type="InterPro" id="IPR018711">
    <property type="entry name" value="NAGPA"/>
</dbReference>
<reference evidence="4 5" key="1">
    <citation type="submission" date="2012-02" db="EMBL/GenBank/DDBJ databases">
        <title>The Genome Sequence of Bacteroides nordii CL02T12C05.</title>
        <authorList>
            <consortium name="The Broad Institute Genome Sequencing Platform"/>
            <person name="Earl A."/>
            <person name="Ward D."/>
            <person name="Feldgarden M."/>
            <person name="Gevers D."/>
            <person name="Zitomersky N.L."/>
            <person name="Coyne M.J."/>
            <person name="Comstock L.E."/>
            <person name="Young S.K."/>
            <person name="Zeng Q."/>
            <person name="Gargeya S."/>
            <person name="Fitzgerald M."/>
            <person name="Haas B."/>
            <person name="Abouelleil A."/>
            <person name="Alvarado L."/>
            <person name="Arachchi H.M."/>
            <person name="Berlin A."/>
            <person name="Chapman S.B."/>
            <person name="Gearin G."/>
            <person name="Goldberg J."/>
            <person name="Griggs A."/>
            <person name="Gujja S."/>
            <person name="Hansen M."/>
            <person name="Heiman D."/>
            <person name="Howarth C."/>
            <person name="Larimer J."/>
            <person name="Lui A."/>
            <person name="MacDonald P.J.P."/>
            <person name="McCowen C."/>
            <person name="Montmayeur A."/>
            <person name="Murphy C."/>
            <person name="Neiman D."/>
            <person name="Pearson M."/>
            <person name="Priest M."/>
            <person name="Roberts A."/>
            <person name="Saif S."/>
            <person name="Shea T."/>
            <person name="Sisk P."/>
            <person name="Stolte C."/>
            <person name="Sykes S."/>
            <person name="Wortman J."/>
            <person name="Nusbaum C."/>
            <person name="Birren B."/>
        </authorList>
    </citation>
    <scope>NUCLEOTIDE SEQUENCE [LARGE SCALE GENOMIC DNA]</scope>
    <source>
        <strain evidence="4 5">CL02T12C05</strain>
    </source>
</reference>